<dbReference type="Gene3D" id="3.30.200.20">
    <property type="entry name" value="Phosphorylase Kinase, domain 1"/>
    <property type="match status" value="1"/>
</dbReference>
<comment type="caution">
    <text evidence="6">The sequence shown here is derived from an EMBL/GenBank/DDBJ whole genome shotgun (WGS) entry which is preliminary data.</text>
</comment>
<keyword evidence="4" id="KW-0812">Transmembrane</keyword>
<organism evidence="6 7">
    <name type="scientific">Xanthoceras sorbifolium</name>
    <dbReference type="NCBI Taxonomy" id="99658"/>
    <lineage>
        <taxon>Eukaryota</taxon>
        <taxon>Viridiplantae</taxon>
        <taxon>Streptophyta</taxon>
        <taxon>Embryophyta</taxon>
        <taxon>Tracheophyta</taxon>
        <taxon>Spermatophyta</taxon>
        <taxon>Magnoliopsida</taxon>
        <taxon>eudicotyledons</taxon>
        <taxon>Gunneridae</taxon>
        <taxon>Pentapetalae</taxon>
        <taxon>rosids</taxon>
        <taxon>malvids</taxon>
        <taxon>Sapindales</taxon>
        <taxon>Sapindaceae</taxon>
        <taxon>Xanthoceroideae</taxon>
        <taxon>Xanthoceras</taxon>
    </lineage>
</organism>
<dbReference type="Pfam" id="PF07714">
    <property type="entry name" value="PK_Tyr_Ser-Thr"/>
    <property type="match status" value="1"/>
</dbReference>
<dbReference type="InterPro" id="IPR000719">
    <property type="entry name" value="Prot_kinase_dom"/>
</dbReference>
<feature type="transmembrane region" description="Helical" evidence="4">
    <location>
        <begin position="214"/>
        <end position="234"/>
    </location>
</feature>
<feature type="transmembrane region" description="Helical" evidence="4">
    <location>
        <begin position="6"/>
        <end position="28"/>
    </location>
</feature>
<evidence type="ECO:0000313" key="6">
    <source>
        <dbReference type="EMBL" id="KAH7568478.1"/>
    </source>
</evidence>
<evidence type="ECO:0000256" key="2">
    <source>
        <dbReference type="ARBA" id="ARBA00022729"/>
    </source>
</evidence>
<gene>
    <name evidence="6" type="ORF">JRO89_XS06G0005200</name>
</gene>
<dbReference type="SUPFAM" id="SSF56112">
    <property type="entry name" value="Protein kinase-like (PK-like)"/>
    <property type="match status" value="1"/>
</dbReference>
<evidence type="ECO:0000256" key="1">
    <source>
        <dbReference type="ARBA" id="ARBA00004479"/>
    </source>
</evidence>
<proteinExistence type="predicted"/>
<dbReference type="PROSITE" id="PS50011">
    <property type="entry name" value="PROTEIN_KINASE_DOM"/>
    <property type="match status" value="1"/>
</dbReference>
<dbReference type="EMBL" id="JAFEMO010000006">
    <property type="protein sequence ID" value="KAH7568478.1"/>
    <property type="molecule type" value="Genomic_DNA"/>
</dbReference>
<evidence type="ECO:0000256" key="3">
    <source>
        <dbReference type="ARBA" id="ARBA00023170"/>
    </source>
</evidence>
<dbReference type="SUPFAM" id="SSF52058">
    <property type="entry name" value="L domain-like"/>
    <property type="match status" value="1"/>
</dbReference>
<dbReference type="Proteomes" id="UP000827721">
    <property type="component" value="Unassembled WGS sequence"/>
</dbReference>
<reference evidence="6 7" key="1">
    <citation type="submission" date="2021-02" db="EMBL/GenBank/DDBJ databases">
        <title>Plant Genome Project.</title>
        <authorList>
            <person name="Zhang R.-G."/>
        </authorList>
    </citation>
    <scope>NUCLEOTIDE SEQUENCE [LARGE SCALE GENOMIC DNA]</scope>
    <source>
        <tissue evidence="6">Leaves</tissue>
    </source>
</reference>
<name>A0ABQ8HW41_9ROSI</name>
<protein>
    <recommendedName>
        <fullName evidence="5">Protein kinase domain-containing protein</fullName>
    </recommendedName>
</protein>
<dbReference type="PANTHER" id="PTHR48053:SF71">
    <property type="entry name" value="LEUCINE RICH REPEAT FAMILY PROTEIN, EXPRESSED"/>
    <property type="match status" value="1"/>
</dbReference>
<keyword evidence="7" id="KW-1185">Reference proteome</keyword>
<keyword evidence="3" id="KW-0675">Receptor</keyword>
<evidence type="ECO:0000256" key="4">
    <source>
        <dbReference type="SAM" id="Phobius"/>
    </source>
</evidence>
<dbReference type="Gene3D" id="1.10.510.10">
    <property type="entry name" value="Transferase(Phosphotransferase) domain 1"/>
    <property type="match status" value="1"/>
</dbReference>
<accession>A0ABQ8HW41</accession>
<feature type="domain" description="Protein kinase" evidence="5">
    <location>
        <begin position="264"/>
        <end position="555"/>
    </location>
</feature>
<dbReference type="InterPro" id="IPR011009">
    <property type="entry name" value="Kinase-like_dom_sf"/>
</dbReference>
<dbReference type="InterPro" id="IPR001245">
    <property type="entry name" value="Ser-Thr/Tyr_kinase_cat_dom"/>
</dbReference>
<dbReference type="Gene3D" id="3.80.10.10">
    <property type="entry name" value="Ribonuclease Inhibitor"/>
    <property type="match status" value="1"/>
</dbReference>
<keyword evidence="4" id="KW-1133">Transmembrane helix</keyword>
<keyword evidence="4" id="KW-0472">Membrane</keyword>
<sequence>MDSWAATLAIFFITVSVLVSALFSATLVEDLNNLRPPPDFNTTIFNNCLNNPSHRYCNSSPMDLNDIFKSTIVASHLCNESKNPNCVESFPKIDLRSHPKITPLYLSFNFFWKYCPLSILSIDLSNSSLKGSFPSDVLLCTQIQALDVSHNHLSGDIPLLNFSHLSNLTHLNLSYNHFSEMKISDTNFFQRFNSSSFIRSGLLPSHQNYNIKTIILLVGFPLFVVLMVGCLGWLCFARPDFLPGALHRNHKFTTWMLKAATDGFSKKNLVMKSDGVCIYKGVLRDGTKVKIEIYRDNVSRENLHKFVEECKILVQMRHKNLVRVLGWCNNRGMRSLVTEWTDGENIEFWIAGSAPPWKQRLKILIGVVEGMFYMQEHWPQVGYDLSTCSLLLSDNLQPLISRFKIGDRNYTANCKSTFMNRSYIMVEVIPANLFDISDIYKFGLLLLEMIANRRPGEEFERGETGFIEYIRMHYPGNLRKAVDERMKLTEKTFDQAKLGIGLGLMCTDQKAGKIPSLDEIYHMICRAYRSCQVFTSENHKRSHDAGQGHKGIQLR</sequence>
<evidence type="ECO:0000259" key="5">
    <source>
        <dbReference type="PROSITE" id="PS50011"/>
    </source>
</evidence>
<evidence type="ECO:0000313" key="7">
    <source>
        <dbReference type="Proteomes" id="UP000827721"/>
    </source>
</evidence>
<dbReference type="InterPro" id="IPR051716">
    <property type="entry name" value="Plant_RL_S/T_kinase"/>
</dbReference>
<dbReference type="InterPro" id="IPR032675">
    <property type="entry name" value="LRR_dom_sf"/>
</dbReference>
<keyword evidence="2" id="KW-0732">Signal</keyword>
<comment type="subcellular location">
    <subcellularLocation>
        <location evidence="1">Membrane</location>
        <topology evidence="1">Single-pass type I membrane protein</topology>
    </subcellularLocation>
</comment>
<dbReference type="PANTHER" id="PTHR48053">
    <property type="entry name" value="LEUCINE RICH REPEAT FAMILY PROTEIN, EXPRESSED"/>
    <property type="match status" value="1"/>
</dbReference>